<evidence type="ECO:0000313" key="7">
    <source>
        <dbReference type="EMBL" id="MUP39639.1"/>
    </source>
</evidence>
<evidence type="ECO:0000313" key="10">
    <source>
        <dbReference type="Proteomes" id="UP000462449"/>
    </source>
</evidence>
<keyword evidence="4 5" id="KW-0472">Membrane</keyword>
<comment type="caution">
    <text evidence="7">The sequence shown here is derived from an EMBL/GenBank/DDBJ whole genome shotgun (WGS) entry which is preliminary data.</text>
</comment>
<organism evidence="7 10">
    <name type="scientific">Labilibaculum euxinus</name>
    <dbReference type="NCBI Taxonomy" id="2686357"/>
    <lineage>
        <taxon>Bacteria</taxon>
        <taxon>Pseudomonadati</taxon>
        <taxon>Bacteroidota</taxon>
        <taxon>Bacteroidia</taxon>
        <taxon>Marinilabiliales</taxon>
        <taxon>Marinifilaceae</taxon>
        <taxon>Labilibaculum</taxon>
    </lineage>
</organism>
<feature type="transmembrane region" description="Helical" evidence="5">
    <location>
        <begin position="132"/>
        <end position="148"/>
    </location>
</feature>
<keyword evidence="9" id="KW-1185">Reference proteome</keyword>
<dbReference type="EMBL" id="QTZN02000055">
    <property type="protein sequence ID" value="MVB08844.1"/>
    <property type="molecule type" value="Genomic_DNA"/>
</dbReference>
<dbReference type="GO" id="GO:0016020">
    <property type="term" value="C:membrane"/>
    <property type="evidence" value="ECO:0007669"/>
    <property type="project" value="UniProtKB-SubCell"/>
</dbReference>
<dbReference type="Proteomes" id="UP000462449">
    <property type="component" value="Unassembled WGS sequence"/>
</dbReference>
<dbReference type="OrthoDB" id="8077069at2"/>
<comment type="subcellular location">
    <subcellularLocation>
        <location evidence="1">Membrane</location>
        <topology evidence="1">Multi-pass membrane protein</topology>
    </subcellularLocation>
</comment>
<name>A0A7M4DAG0_9BACT</name>
<proteinExistence type="predicted"/>
<dbReference type="PANTHER" id="PTHR37422:SF13">
    <property type="entry name" value="LIPOPOLYSACCHARIDE BIOSYNTHESIS PROTEIN PA4999-RELATED"/>
    <property type="match status" value="1"/>
</dbReference>
<accession>A0A7M4DAG0</accession>
<dbReference type="InterPro" id="IPR007016">
    <property type="entry name" value="O-antigen_ligase-rel_domated"/>
</dbReference>
<reference evidence="8 9" key="1">
    <citation type="submission" date="2019-11" db="EMBL/GenBank/DDBJ databases">
        <title>Draft genome sequence of Labilibaculum sp. strain SYP isolated from Black Sea.</title>
        <authorList>
            <person name="Yadav S."/>
            <person name="Villanueva L."/>
        </authorList>
    </citation>
    <scope>NUCLEOTIDE SEQUENCE [LARGE SCALE GENOMIC DNA]</scope>
    <source>
        <strain evidence="8 9">44</strain>
    </source>
</reference>
<feature type="transmembrane region" description="Helical" evidence="5">
    <location>
        <begin position="326"/>
        <end position="346"/>
    </location>
</feature>
<feature type="transmembrane region" description="Helical" evidence="5">
    <location>
        <begin position="358"/>
        <end position="382"/>
    </location>
</feature>
<dbReference type="EMBL" id="WOTW01000055">
    <property type="protein sequence ID" value="MUP39639.1"/>
    <property type="molecule type" value="Genomic_DNA"/>
</dbReference>
<feature type="transmembrane region" description="Helical" evidence="5">
    <location>
        <begin position="42"/>
        <end position="59"/>
    </location>
</feature>
<feature type="transmembrane region" description="Helical" evidence="5">
    <location>
        <begin position="71"/>
        <end position="89"/>
    </location>
</feature>
<dbReference type="InterPro" id="IPR051533">
    <property type="entry name" value="WaaL-like"/>
</dbReference>
<dbReference type="Proteomes" id="UP000285951">
    <property type="component" value="Unassembled WGS sequence"/>
</dbReference>
<evidence type="ECO:0000256" key="2">
    <source>
        <dbReference type="ARBA" id="ARBA00022692"/>
    </source>
</evidence>
<feature type="transmembrane region" description="Helical" evidence="5">
    <location>
        <begin position="12"/>
        <end position="30"/>
    </location>
</feature>
<evidence type="ECO:0000313" key="8">
    <source>
        <dbReference type="EMBL" id="MVB08844.1"/>
    </source>
</evidence>
<evidence type="ECO:0000256" key="3">
    <source>
        <dbReference type="ARBA" id="ARBA00022989"/>
    </source>
</evidence>
<keyword evidence="3 5" id="KW-1133">Transmembrane helix</keyword>
<dbReference type="PANTHER" id="PTHR37422">
    <property type="entry name" value="TEICHURONIC ACID BIOSYNTHESIS PROTEIN TUAE"/>
    <property type="match status" value="1"/>
</dbReference>
<sequence>MKRFFNRYFTVYFLGLWGVQILILFLSILGMKEQSQAFTMPYRLLVSLFCIYVFIRYNISKDILNRTTIKIIFLFYVLIITRIFSDTFIFPKDLGISGMTYLLRFLSMVVIPSLGFMMPLNEQNAKMAKQGIKYSCIVFILLGLVLYRDALGGDYRSSQYTSSLSKEMLITPISFSYIGLSLFCICIWEMFYKKNYKISNFLVLAISGFAMIWSGTRNSLLSAVLVVFFITFNQTKSIKSFFKSLLIWLAIIILGTGVLILSGSTVIGRFVLLFYQLRSGDSDAGSSRLEIWQNGFSQFLENPLFGSGIEEKVTKYVAHNLYLETIMQTGMFGGVVLMIILGFTYFNGKKLLSTDKGWLMIIFLSIVFTGMFSTSILNPILWLPLVAVNVNSKRIV</sequence>
<feature type="transmembrane region" description="Helical" evidence="5">
    <location>
        <begin position="220"/>
        <end position="238"/>
    </location>
</feature>
<dbReference type="AlphaFoldDB" id="A0A7M4DAG0"/>
<evidence type="ECO:0000256" key="1">
    <source>
        <dbReference type="ARBA" id="ARBA00004141"/>
    </source>
</evidence>
<evidence type="ECO:0000313" key="9">
    <source>
        <dbReference type="Proteomes" id="UP000285951"/>
    </source>
</evidence>
<feature type="transmembrane region" description="Helical" evidence="5">
    <location>
        <begin position="101"/>
        <end position="120"/>
    </location>
</feature>
<evidence type="ECO:0000259" key="6">
    <source>
        <dbReference type="Pfam" id="PF04932"/>
    </source>
</evidence>
<feature type="transmembrane region" description="Helical" evidence="5">
    <location>
        <begin position="198"/>
        <end position="214"/>
    </location>
</feature>
<protein>
    <recommendedName>
        <fullName evidence="6">O-antigen ligase-related domain-containing protein</fullName>
    </recommendedName>
</protein>
<gene>
    <name evidence="8" type="ORF">DWB62_017635</name>
    <name evidence="7" type="ORF">GNY23_17635</name>
</gene>
<keyword evidence="2 5" id="KW-0812">Transmembrane</keyword>
<reference evidence="7 10" key="2">
    <citation type="submission" date="2019-12" db="EMBL/GenBank/DDBJ databases">
        <title>Draft genome sequence of Labilibaculum sp. strain 44 isolated from deep waters of Black Sea.</title>
        <authorList>
            <person name="Yadav S."/>
            <person name="Villanueva L."/>
        </authorList>
    </citation>
    <scope>NUCLEOTIDE SEQUENCE [LARGE SCALE GENOMIC DNA]</scope>
    <source>
        <strain evidence="7 10">44</strain>
    </source>
</reference>
<evidence type="ECO:0000256" key="5">
    <source>
        <dbReference type="SAM" id="Phobius"/>
    </source>
</evidence>
<feature type="transmembrane region" description="Helical" evidence="5">
    <location>
        <begin position="168"/>
        <end position="191"/>
    </location>
</feature>
<dbReference type="Pfam" id="PF04932">
    <property type="entry name" value="Wzy_C"/>
    <property type="match status" value="1"/>
</dbReference>
<evidence type="ECO:0000256" key="4">
    <source>
        <dbReference type="ARBA" id="ARBA00023136"/>
    </source>
</evidence>
<feature type="domain" description="O-antigen ligase-related" evidence="6">
    <location>
        <begin position="203"/>
        <end position="337"/>
    </location>
</feature>
<feature type="transmembrane region" description="Helical" evidence="5">
    <location>
        <begin position="245"/>
        <end position="272"/>
    </location>
</feature>